<evidence type="ECO:0000313" key="3">
    <source>
        <dbReference type="Proteomes" id="UP000257039"/>
    </source>
</evidence>
<proteinExistence type="predicted"/>
<evidence type="ECO:0000313" key="2">
    <source>
        <dbReference type="EMBL" id="RDH45877.1"/>
    </source>
</evidence>
<dbReference type="Proteomes" id="UP000257039">
    <property type="component" value="Unassembled WGS sequence"/>
</dbReference>
<dbReference type="PANTHER" id="PTHR43792">
    <property type="entry name" value="GNAT FAMILY, PUTATIVE (AFU_ORTHOLOGUE AFUA_3G00765)-RELATED-RELATED"/>
    <property type="match status" value="1"/>
</dbReference>
<keyword evidence="3" id="KW-1185">Reference proteome</keyword>
<protein>
    <submittedName>
        <fullName evidence="2">N-acetyltransferase</fullName>
    </submittedName>
</protein>
<dbReference type="AlphaFoldDB" id="A0A4P9VT77"/>
<gene>
    <name evidence="2" type="ORF">B9G39_21825</name>
</gene>
<dbReference type="SUPFAM" id="SSF55729">
    <property type="entry name" value="Acyl-CoA N-acyltransferases (Nat)"/>
    <property type="match status" value="1"/>
</dbReference>
<evidence type="ECO:0000259" key="1">
    <source>
        <dbReference type="Pfam" id="PF13302"/>
    </source>
</evidence>
<dbReference type="InterPro" id="IPR000182">
    <property type="entry name" value="GNAT_dom"/>
</dbReference>
<dbReference type="CDD" id="cd04301">
    <property type="entry name" value="NAT_SF"/>
    <property type="match status" value="1"/>
</dbReference>
<dbReference type="Pfam" id="PF13302">
    <property type="entry name" value="Acetyltransf_3"/>
    <property type="match status" value="1"/>
</dbReference>
<comment type="caution">
    <text evidence="2">The sequence shown here is derived from an EMBL/GenBank/DDBJ whole genome shotgun (WGS) entry which is preliminary data.</text>
</comment>
<keyword evidence="2" id="KW-0808">Transferase</keyword>
<name>A0A4P9VT77_9GAMM</name>
<accession>A0A4P9VT77</accession>
<dbReference type="EMBL" id="NDXW01000001">
    <property type="protein sequence ID" value="RDH45877.1"/>
    <property type="molecule type" value="Genomic_DNA"/>
</dbReference>
<reference evidence="2 3" key="1">
    <citation type="submission" date="2017-04" db="EMBL/GenBank/DDBJ databases">
        <title>Draft genome sequence of Zooshikella ganghwensis VG4 isolated from Red Sea sediments.</title>
        <authorList>
            <person name="Rehman Z."/>
            <person name="Alam I."/>
            <person name="Kamau A."/>
            <person name="Bajic V."/>
            <person name="Leiknes T."/>
        </authorList>
    </citation>
    <scope>NUCLEOTIDE SEQUENCE [LARGE SCALE GENOMIC DNA]</scope>
    <source>
        <strain evidence="2 3">VG4</strain>
    </source>
</reference>
<feature type="domain" description="N-acetyltransferase" evidence="1">
    <location>
        <begin position="53"/>
        <end position="144"/>
    </location>
</feature>
<dbReference type="InterPro" id="IPR016181">
    <property type="entry name" value="Acyl_CoA_acyltransferase"/>
</dbReference>
<dbReference type="InterPro" id="IPR051531">
    <property type="entry name" value="N-acetyltransferase"/>
</dbReference>
<sequence>MVLSFRMLKVKATVNSKKMSRKKLFTTSRLIIDQLNDFFEDNETQIIKDIKMLFNPEVLEFLPSDWKNIKTEDQVENWLKRQLKESDLCFVELKGEKKIIGLLFLYYSKDNSDTLNIGYLLNKQYWGKGYASELWQVLKEIINNQLVY</sequence>
<dbReference type="GO" id="GO:0016747">
    <property type="term" value="F:acyltransferase activity, transferring groups other than amino-acyl groups"/>
    <property type="evidence" value="ECO:0007669"/>
    <property type="project" value="InterPro"/>
</dbReference>
<organism evidence="2 3">
    <name type="scientific">Zooshikella ganghwensis</name>
    <dbReference type="NCBI Taxonomy" id="202772"/>
    <lineage>
        <taxon>Bacteria</taxon>
        <taxon>Pseudomonadati</taxon>
        <taxon>Pseudomonadota</taxon>
        <taxon>Gammaproteobacteria</taxon>
        <taxon>Oceanospirillales</taxon>
        <taxon>Zooshikellaceae</taxon>
        <taxon>Zooshikella</taxon>
    </lineage>
</organism>
<dbReference type="Gene3D" id="3.40.630.30">
    <property type="match status" value="1"/>
</dbReference>